<dbReference type="SFLD" id="SFLDG00180">
    <property type="entry name" value="muconate_cycloisomerase"/>
    <property type="match status" value="1"/>
</dbReference>
<dbReference type="UniPathway" id="UPA00079"/>
<protein>
    <recommendedName>
        <fullName evidence="5 6">o-succinylbenzoate synthase</fullName>
        <ecNumber evidence="5 6">4.2.1.113</ecNumber>
    </recommendedName>
</protein>
<dbReference type="PANTHER" id="PTHR48073">
    <property type="entry name" value="O-SUCCINYLBENZOATE SYNTHASE-RELATED"/>
    <property type="match status" value="1"/>
</dbReference>
<dbReference type="AlphaFoldDB" id="A0A0P9F251"/>
<dbReference type="SMART" id="SM00922">
    <property type="entry name" value="MR_MLE"/>
    <property type="match status" value="1"/>
</dbReference>
<keyword evidence="4" id="KW-0456">Lyase</keyword>
<name>A0A0P9F251_9BACL</name>
<dbReference type="SFLD" id="SFLDS00001">
    <property type="entry name" value="Enolase"/>
    <property type="match status" value="1"/>
</dbReference>
<dbReference type="PANTHER" id="PTHR48073:SF5">
    <property type="entry name" value="O-SUCCINYLBENZOATE SYNTHASE"/>
    <property type="match status" value="1"/>
</dbReference>
<sequence length="373" mass="41541">MKIRKVTLHRLESKMREPFETSFGREENKDVIIVEVETEAGAIGFAECVTSTEPLYSSETNETAWHVLRDFIIPMAKGWQADSLQDVSTFWRRFASIRGHQMAKAALEMAVWDAWSNETQQPLHKLLGGVKSEIPVGISVGIQPDINALLSKIDGYLKNGFQRIKVKIKPGWDVDVIAAIRDEFGDIPLMADANSAYTLADIDHLKRLDAYNLMMIEQPLGYDDIVDHATLQDKLVTPICLDESIHRPSDARKAAQLGACRIINLKLGRVGGFAQAIAIHDICVRESIPLWCGGMLETGIGRLHNIAITALPGFTLPGDTAPSARYFDEDIIEPAVTFERPGVLAVEDLCGVADRVDRKRLEQWTMTKESFTL</sequence>
<dbReference type="GO" id="GO:0009234">
    <property type="term" value="P:menaquinone biosynthetic process"/>
    <property type="evidence" value="ECO:0007669"/>
    <property type="project" value="UniProtKB-UniRule"/>
</dbReference>
<dbReference type="Gene3D" id="3.30.390.10">
    <property type="entry name" value="Enolase-like, N-terminal domain"/>
    <property type="match status" value="1"/>
</dbReference>
<evidence type="ECO:0000259" key="7">
    <source>
        <dbReference type="SMART" id="SM00922"/>
    </source>
</evidence>
<feature type="domain" description="Mandelate racemase/muconate lactonizing enzyme C-terminal" evidence="7">
    <location>
        <begin position="146"/>
        <end position="238"/>
    </location>
</feature>
<dbReference type="Pfam" id="PF13378">
    <property type="entry name" value="MR_MLE_C"/>
    <property type="match status" value="1"/>
</dbReference>
<dbReference type="GO" id="GO:0043748">
    <property type="term" value="F:O-succinylbenzoate synthase activity"/>
    <property type="evidence" value="ECO:0007669"/>
    <property type="project" value="UniProtKB-EC"/>
</dbReference>
<reference evidence="8 9" key="1">
    <citation type="submission" date="2015-09" db="EMBL/GenBank/DDBJ databases">
        <title>Draft genome sequence of Alicyclobacillus ferrooxydans DSM 22381.</title>
        <authorList>
            <person name="Hemp J."/>
        </authorList>
    </citation>
    <scope>NUCLEOTIDE SEQUENCE [LARGE SCALE GENOMIC DNA]</scope>
    <source>
        <strain evidence="8 9">TC-34</strain>
    </source>
</reference>
<dbReference type="SUPFAM" id="SSF54826">
    <property type="entry name" value="Enolase N-terminal domain-like"/>
    <property type="match status" value="1"/>
</dbReference>
<dbReference type="SUPFAM" id="SSF51604">
    <property type="entry name" value="Enolase C-terminal domain-like"/>
    <property type="match status" value="1"/>
</dbReference>
<evidence type="ECO:0000313" key="8">
    <source>
        <dbReference type="EMBL" id="KPV45439.1"/>
    </source>
</evidence>
<dbReference type="Proteomes" id="UP000050482">
    <property type="component" value="Unassembled WGS sequence"/>
</dbReference>
<dbReference type="GO" id="GO:0016854">
    <property type="term" value="F:racemase and epimerase activity"/>
    <property type="evidence" value="ECO:0007669"/>
    <property type="project" value="UniProtKB-ARBA"/>
</dbReference>
<dbReference type="Gene3D" id="3.20.20.120">
    <property type="entry name" value="Enolase-like C-terminal domain"/>
    <property type="match status" value="1"/>
</dbReference>
<keyword evidence="9" id="KW-1185">Reference proteome</keyword>
<dbReference type="InterPro" id="IPR010197">
    <property type="entry name" value="OSBS/NAAAR"/>
</dbReference>
<accession>A0A0P9F251</accession>
<evidence type="ECO:0000256" key="1">
    <source>
        <dbReference type="ARBA" id="ARBA00001968"/>
    </source>
</evidence>
<dbReference type="CDD" id="cd03317">
    <property type="entry name" value="NAAAR"/>
    <property type="match status" value="1"/>
</dbReference>
<dbReference type="EC" id="4.2.1.113" evidence="5 6"/>
<dbReference type="Pfam" id="PF02746">
    <property type="entry name" value="MR_MLE_N"/>
    <property type="match status" value="1"/>
</dbReference>
<dbReference type="OrthoDB" id="9774531at2"/>
<dbReference type="UniPathway" id="UPA01057">
    <property type="reaction ID" value="UER00165"/>
</dbReference>
<gene>
    <name evidence="8" type="ORF">AN477_00195</name>
</gene>
<dbReference type="InterPro" id="IPR013342">
    <property type="entry name" value="Mandelate_racemase_C"/>
</dbReference>
<dbReference type="GO" id="GO:0046872">
    <property type="term" value="F:metal ion binding"/>
    <property type="evidence" value="ECO:0007669"/>
    <property type="project" value="UniProtKB-KW"/>
</dbReference>
<evidence type="ECO:0000256" key="2">
    <source>
        <dbReference type="ARBA" id="ARBA00022723"/>
    </source>
</evidence>
<evidence type="ECO:0000256" key="3">
    <source>
        <dbReference type="ARBA" id="ARBA00022842"/>
    </source>
</evidence>
<proteinExistence type="predicted"/>
<dbReference type="InterPro" id="IPR036849">
    <property type="entry name" value="Enolase-like_C_sf"/>
</dbReference>
<dbReference type="STRING" id="471514.AN477_00195"/>
<keyword evidence="3" id="KW-0460">Magnesium</keyword>
<dbReference type="InterPro" id="IPR013341">
    <property type="entry name" value="Mandelate_racemase_N_dom"/>
</dbReference>
<comment type="cofactor">
    <cofactor evidence="1">
        <name>a divalent metal cation</name>
        <dbReference type="ChEBI" id="CHEBI:60240"/>
    </cofactor>
</comment>
<dbReference type="InterPro" id="IPR029017">
    <property type="entry name" value="Enolase-like_N"/>
</dbReference>
<dbReference type="SFLD" id="SFLDF00009">
    <property type="entry name" value="o-succinylbenzoate_synthase"/>
    <property type="match status" value="1"/>
</dbReference>
<dbReference type="InterPro" id="IPR029065">
    <property type="entry name" value="Enolase_C-like"/>
</dbReference>
<evidence type="ECO:0000256" key="5">
    <source>
        <dbReference type="ARBA" id="ARBA00029491"/>
    </source>
</evidence>
<dbReference type="PATRIC" id="fig|471514.4.peg.3"/>
<comment type="caution">
    <text evidence="8">The sequence shown here is derived from an EMBL/GenBank/DDBJ whole genome shotgun (WGS) entry which is preliminary data.</text>
</comment>
<evidence type="ECO:0000256" key="6">
    <source>
        <dbReference type="NCBIfam" id="TIGR01928"/>
    </source>
</evidence>
<keyword evidence="2" id="KW-0479">Metal-binding</keyword>
<organism evidence="8 9">
    <name type="scientific">Alicyclobacillus ferrooxydans</name>
    <dbReference type="NCBI Taxonomy" id="471514"/>
    <lineage>
        <taxon>Bacteria</taxon>
        <taxon>Bacillati</taxon>
        <taxon>Bacillota</taxon>
        <taxon>Bacilli</taxon>
        <taxon>Bacillales</taxon>
        <taxon>Alicyclobacillaceae</taxon>
        <taxon>Alicyclobacillus</taxon>
    </lineage>
</organism>
<dbReference type="RefSeq" id="WP_054967178.1">
    <property type="nucleotide sequence ID" value="NZ_LJCO01000008.1"/>
</dbReference>
<evidence type="ECO:0000313" key="9">
    <source>
        <dbReference type="Proteomes" id="UP000050482"/>
    </source>
</evidence>
<dbReference type="EMBL" id="LJCO01000008">
    <property type="protein sequence ID" value="KPV45439.1"/>
    <property type="molecule type" value="Genomic_DNA"/>
</dbReference>
<dbReference type="NCBIfam" id="TIGR01928">
    <property type="entry name" value="menC_lowGC_arch"/>
    <property type="match status" value="1"/>
</dbReference>
<evidence type="ECO:0000256" key="4">
    <source>
        <dbReference type="ARBA" id="ARBA00023239"/>
    </source>
</evidence>